<dbReference type="Gene3D" id="1.20.1250.20">
    <property type="entry name" value="MFS general substrate transporter like domains"/>
    <property type="match status" value="1"/>
</dbReference>
<keyword evidence="1" id="KW-1133">Transmembrane helix</keyword>
<feature type="transmembrane region" description="Helical" evidence="1">
    <location>
        <begin position="152"/>
        <end position="173"/>
    </location>
</feature>
<organism evidence="2">
    <name type="scientific">Schistocephalus solidus</name>
    <name type="common">Tapeworm</name>
    <dbReference type="NCBI Taxonomy" id="70667"/>
    <lineage>
        <taxon>Eukaryota</taxon>
        <taxon>Metazoa</taxon>
        <taxon>Spiralia</taxon>
        <taxon>Lophotrochozoa</taxon>
        <taxon>Platyhelminthes</taxon>
        <taxon>Cestoda</taxon>
        <taxon>Eucestoda</taxon>
        <taxon>Diphyllobothriidea</taxon>
        <taxon>Diphyllobothriidae</taxon>
        <taxon>Schistocephalus</taxon>
    </lineage>
</organism>
<feature type="transmembrane region" description="Helical" evidence="1">
    <location>
        <begin position="119"/>
        <end position="140"/>
    </location>
</feature>
<proteinExistence type="predicted"/>
<keyword evidence="1" id="KW-0472">Membrane</keyword>
<feature type="transmembrane region" description="Helical" evidence="1">
    <location>
        <begin position="465"/>
        <end position="486"/>
    </location>
</feature>
<feature type="transmembrane region" description="Helical" evidence="1">
    <location>
        <begin position="326"/>
        <end position="345"/>
    </location>
</feature>
<dbReference type="InterPro" id="IPR027197">
    <property type="entry name" value="SLC43A3"/>
</dbReference>
<sequence length="503" mass="55161">LDNCMPFLPRRILGVLFGVTEMLFFGGIMYGFNALYPILKQELIFAYLCENKTSTVGCSAQINMYANAFTTYSVLQMVMLIVVGLLIDNIGLRIVKIGSTLLYFIGTLMFAFASADVSWLIFPAGCFTCVGGMGMMVCNFSISQLFDATSVLVLAFITGSYDASSSIFAIVSLTNDAGLSFRTTFIILGVLGTAMGLFSATFILTARMPTMSELKKNSKAVVAETYEDSGMESKSSRIALEENSSHSLDDIQAQEEEQLEEDLKIENILQDLHPTQRHSLKSLPFLLVTAYSCCALLRFTYFLAQLIPQAEDHFQDEVITARIGQILSYVLAGGILAGLLCGAVIDKLRAVFKPQISHLLTYERNEDIDNAIMWLRLLPMSISMLIMIAFALIISSLVFINDERVYYANFFFLVFMRGFLFSSVSSSIIAVFSVAQFGTLYGICGAISGAFSSLQYALLLPTPKIGNGIALGIALVMLTPPIIIICKSHQTKKKALRGALLAK</sequence>
<protein>
    <submittedName>
        <fullName evidence="2">Solute carrier family 43 member 3</fullName>
    </submittedName>
</protein>
<dbReference type="Pfam" id="PF07690">
    <property type="entry name" value="MFS_1"/>
    <property type="match status" value="1"/>
</dbReference>
<evidence type="ECO:0000256" key="1">
    <source>
        <dbReference type="SAM" id="Phobius"/>
    </source>
</evidence>
<feature type="transmembrane region" description="Helical" evidence="1">
    <location>
        <begin position="69"/>
        <end position="87"/>
    </location>
</feature>
<feature type="transmembrane region" description="Helical" evidence="1">
    <location>
        <begin position="12"/>
        <end position="32"/>
    </location>
</feature>
<feature type="transmembrane region" description="Helical" evidence="1">
    <location>
        <begin position="377"/>
        <end position="400"/>
    </location>
</feature>
<dbReference type="InterPro" id="IPR036259">
    <property type="entry name" value="MFS_trans_sf"/>
</dbReference>
<dbReference type="InterPro" id="IPR011701">
    <property type="entry name" value="MFS"/>
</dbReference>
<feature type="transmembrane region" description="Helical" evidence="1">
    <location>
        <begin position="185"/>
        <end position="206"/>
    </location>
</feature>
<dbReference type="PANTHER" id="PTHR20765">
    <property type="entry name" value="SOLUTE CARRIER FAMILY 43 MEMBER 3-RELATED"/>
    <property type="match status" value="1"/>
</dbReference>
<keyword evidence="1" id="KW-0812">Transmembrane</keyword>
<accession>A0A183STF4</accession>
<dbReference type="PANTHER" id="PTHR20765:SF1">
    <property type="entry name" value="EQUILIBRATIVE NUCLEOBASE TRANSPORTER 1"/>
    <property type="match status" value="1"/>
</dbReference>
<dbReference type="GO" id="GO:0022857">
    <property type="term" value="F:transmembrane transporter activity"/>
    <property type="evidence" value="ECO:0007669"/>
    <property type="project" value="InterPro"/>
</dbReference>
<name>A0A183STF4_SCHSO</name>
<feature type="transmembrane region" description="Helical" evidence="1">
    <location>
        <begin position="285"/>
        <end position="306"/>
    </location>
</feature>
<dbReference type="AlphaFoldDB" id="A0A183STF4"/>
<feature type="transmembrane region" description="Helical" evidence="1">
    <location>
        <begin position="439"/>
        <end position="459"/>
    </location>
</feature>
<evidence type="ECO:0000313" key="2">
    <source>
        <dbReference type="WBParaSite" id="SSLN_0000778401-mRNA-1"/>
    </source>
</evidence>
<reference evidence="2" key="1">
    <citation type="submission" date="2016-06" db="UniProtKB">
        <authorList>
            <consortium name="WormBaseParasite"/>
        </authorList>
    </citation>
    <scope>IDENTIFICATION</scope>
</reference>
<dbReference type="WBParaSite" id="SSLN_0000778401-mRNA-1">
    <property type="protein sequence ID" value="SSLN_0000778401-mRNA-1"/>
    <property type="gene ID" value="SSLN_0000778401"/>
</dbReference>
<dbReference type="SUPFAM" id="SSF103473">
    <property type="entry name" value="MFS general substrate transporter"/>
    <property type="match status" value="1"/>
</dbReference>
<feature type="transmembrane region" description="Helical" evidence="1">
    <location>
        <begin position="406"/>
        <end position="432"/>
    </location>
</feature>
<feature type="transmembrane region" description="Helical" evidence="1">
    <location>
        <begin position="94"/>
        <end position="113"/>
    </location>
</feature>